<reference evidence="3 4" key="1">
    <citation type="submission" date="2014-04" db="EMBL/GenBank/DDBJ databases">
        <authorList>
            <consortium name="International Citrus Genome Consortium"/>
            <person name="Gmitter F."/>
            <person name="Chen C."/>
            <person name="Farmerie W."/>
            <person name="Harkins T."/>
            <person name="Desany B."/>
            <person name="Mohiuddin M."/>
            <person name="Kodira C."/>
            <person name="Borodovsky M."/>
            <person name="Lomsadze A."/>
            <person name="Burns P."/>
            <person name="Jenkins J."/>
            <person name="Prochnik S."/>
            <person name="Shu S."/>
            <person name="Chapman J."/>
            <person name="Pitluck S."/>
            <person name="Schmutz J."/>
            <person name="Rokhsar D."/>
        </authorList>
    </citation>
    <scope>NUCLEOTIDE SEQUENCE</scope>
</reference>
<dbReference type="STRING" id="2711.A0A067D597"/>
<organism evidence="3 4">
    <name type="scientific">Citrus sinensis</name>
    <name type="common">Sweet orange</name>
    <name type="synonym">Citrus aurantium var. sinensis</name>
    <dbReference type="NCBI Taxonomy" id="2711"/>
    <lineage>
        <taxon>Eukaryota</taxon>
        <taxon>Viridiplantae</taxon>
        <taxon>Streptophyta</taxon>
        <taxon>Embryophyta</taxon>
        <taxon>Tracheophyta</taxon>
        <taxon>Spermatophyta</taxon>
        <taxon>Magnoliopsida</taxon>
        <taxon>eudicotyledons</taxon>
        <taxon>Gunneridae</taxon>
        <taxon>Pentapetalae</taxon>
        <taxon>rosids</taxon>
        <taxon>malvids</taxon>
        <taxon>Sapindales</taxon>
        <taxon>Rutaceae</taxon>
        <taxon>Aurantioideae</taxon>
        <taxon>Citrus</taxon>
    </lineage>
</organism>
<evidence type="ECO:0000259" key="2">
    <source>
        <dbReference type="Pfam" id="PF14291"/>
    </source>
</evidence>
<dbReference type="InterPro" id="IPR025398">
    <property type="entry name" value="DUF4371"/>
</dbReference>
<evidence type="ECO:0000313" key="4">
    <source>
        <dbReference type="Proteomes" id="UP000027120"/>
    </source>
</evidence>
<feature type="domain" description="DUF4371" evidence="2">
    <location>
        <begin position="128"/>
        <end position="248"/>
    </location>
</feature>
<dbReference type="PANTHER" id="PTHR45749">
    <property type="match status" value="1"/>
</dbReference>
<dbReference type="Proteomes" id="UP000027120">
    <property type="component" value="Unassembled WGS sequence"/>
</dbReference>
<feature type="region of interest" description="Disordered" evidence="1">
    <location>
        <begin position="50"/>
        <end position="70"/>
    </location>
</feature>
<dbReference type="AlphaFoldDB" id="A0A067D597"/>
<dbReference type="EMBL" id="KK788611">
    <property type="protein sequence ID" value="KDO38154.1"/>
    <property type="molecule type" value="Genomic_DNA"/>
</dbReference>
<evidence type="ECO:0000256" key="1">
    <source>
        <dbReference type="SAM" id="MobiDB-lite"/>
    </source>
</evidence>
<protein>
    <recommendedName>
        <fullName evidence="2">DUF4371 domain-containing protein</fullName>
    </recommendedName>
</protein>
<dbReference type="PANTHER" id="PTHR45749:SF36">
    <property type="entry name" value="ZINC FINGER MYM-TYPE PROTEIN 1-LIKE"/>
    <property type="match status" value="1"/>
</dbReference>
<accession>A0A067D597</accession>
<gene>
    <name evidence="3" type="ORF">CISIN_1g037685mg</name>
</gene>
<sequence>MSGNSQEKVRLNLHDLPRDPDLQTAISKLDPNIQDEVWRAYLQTGPFQAQSHDFPTREENSSQGGSPCFTDEGFRNWKKKEMLGQYVGGINSAHNIARRHCESLINQKAHVATFFFNHSKKIQREQCHACPANLQMTSLDIQQQIVNVCSDETSRAIIQEISDSLFSAMIYEAGDISTKEQMAIMLRYVDKTRHVVECFIGTEHVIDTKAISLKPSLDTLFARHGLSMSRLHGQGYGGASNMQGELNGLKLLILKENKFAY</sequence>
<proteinExistence type="predicted"/>
<name>A0A067D597_CITSI</name>
<evidence type="ECO:0000313" key="3">
    <source>
        <dbReference type="EMBL" id="KDO38154.1"/>
    </source>
</evidence>
<dbReference type="Pfam" id="PF14291">
    <property type="entry name" value="DUF4371"/>
    <property type="match status" value="1"/>
</dbReference>
<keyword evidence="4" id="KW-1185">Reference proteome</keyword>